<dbReference type="RefSeq" id="WP_309862998.1">
    <property type="nucleotide sequence ID" value="NZ_JAVDQG010000002.1"/>
</dbReference>
<evidence type="ECO:0000313" key="2">
    <source>
        <dbReference type="Proteomes" id="UP001185012"/>
    </source>
</evidence>
<gene>
    <name evidence="1" type="ORF">JOE21_000959</name>
</gene>
<comment type="caution">
    <text evidence="1">The sequence shown here is derived from an EMBL/GenBank/DDBJ whole genome shotgun (WGS) entry which is preliminary data.</text>
</comment>
<dbReference type="EMBL" id="JAVDQG010000002">
    <property type="protein sequence ID" value="MDR6224968.1"/>
    <property type="molecule type" value="Genomic_DNA"/>
</dbReference>
<keyword evidence="2" id="KW-1185">Reference proteome</keyword>
<dbReference type="Proteomes" id="UP001185012">
    <property type="component" value="Unassembled WGS sequence"/>
</dbReference>
<accession>A0ABU1IJN3</accession>
<sequence>MFIINRKATFFILFVLLACIVFVWQQMDREYSYEEPPPSMVEYEGETYISEDVYFQTNGHPVAHLQDTGNKAGDDSGPLANGRILEHKKTGDLYIEDKRTDPVRWILYKKRK</sequence>
<proteinExistence type="predicted"/>
<protein>
    <submittedName>
        <fullName evidence="1">Uncharacterized protein</fullName>
    </submittedName>
</protein>
<dbReference type="PROSITE" id="PS51257">
    <property type="entry name" value="PROKAR_LIPOPROTEIN"/>
    <property type="match status" value="1"/>
</dbReference>
<reference evidence="1 2" key="1">
    <citation type="submission" date="2023-07" db="EMBL/GenBank/DDBJ databases">
        <title>Genomic Encyclopedia of Type Strains, Phase IV (KMG-IV): sequencing the most valuable type-strain genomes for metagenomic binning, comparative biology and taxonomic classification.</title>
        <authorList>
            <person name="Goeker M."/>
        </authorList>
    </citation>
    <scope>NUCLEOTIDE SEQUENCE [LARGE SCALE GENOMIC DNA]</scope>
    <source>
        <strain evidence="1 2">DSM 45903</strain>
    </source>
</reference>
<evidence type="ECO:0000313" key="1">
    <source>
        <dbReference type="EMBL" id="MDR6224968.1"/>
    </source>
</evidence>
<organism evidence="1 2">
    <name type="scientific">Desmospora profundinema</name>
    <dbReference type="NCBI Taxonomy" id="1571184"/>
    <lineage>
        <taxon>Bacteria</taxon>
        <taxon>Bacillati</taxon>
        <taxon>Bacillota</taxon>
        <taxon>Bacilli</taxon>
        <taxon>Bacillales</taxon>
        <taxon>Thermoactinomycetaceae</taxon>
        <taxon>Desmospora</taxon>
    </lineage>
</organism>
<name>A0ABU1IJN3_9BACL</name>